<proteinExistence type="predicted"/>
<reference evidence="2 3" key="1">
    <citation type="submission" date="2020-08" db="EMBL/GenBank/DDBJ databases">
        <authorList>
            <person name="Xu S."/>
            <person name="Li A."/>
        </authorList>
    </citation>
    <scope>NUCLEOTIDE SEQUENCE [LARGE SCALE GENOMIC DNA]</scope>
    <source>
        <strain evidence="2 3">119BY6-57</strain>
    </source>
</reference>
<sequence>MHYYRLLEDVPGDTASLFQRSHAGVETKTGRRLVDYEACDAGAPFRGPLVCELDRDSPDAHWPTLFCSPALIATRGFLDDLQALGIDNLEVHPVRIEGDDLSQPDESYVLLNILGRVSCADLANSDVARIDEGGDADEIHPMRIIDRLVLDPARIGVLDMFLVDEDTDCIIVSERVARHLQAKGHPDIRFERLAQRSR</sequence>
<evidence type="ECO:0000259" key="1">
    <source>
        <dbReference type="Pfam" id="PF07791"/>
    </source>
</evidence>
<evidence type="ECO:0000313" key="2">
    <source>
        <dbReference type="EMBL" id="MBB1059538.1"/>
    </source>
</evidence>
<gene>
    <name evidence="2" type="ORF">H4F98_03010</name>
</gene>
<name>A0A7W3TJK1_9GAMM</name>
<dbReference type="Pfam" id="PF07791">
    <property type="entry name" value="Imm11"/>
    <property type="match status" value="1"/>
</dbReference>
<protein>
    <recommendedName>
        <fullName evidence="1">Immunity MXAN-0049 protein domain-containing protein</fullName>
    </recommendedName>
</protein>
<dbReference type="AlphaFoldDB" id="A0A7W3TJK1"/>
<accession>A0A7W3TJK1</accession>
<organism evidence="2 3">
    <name type="scientific">Marilutibacter spongiae</name>
    <dbReference type="NCBI Taxonomy" id="2025720"/>
    <lineage>
        <taxon>Bacteria</taxon>
        <taxon>Pseudomonadati</taxon>
        <taxon>Pseudomonadota</taxon>
        <taxon>Gammaproteobacteria</taxon>
        <taxon>Lysobacterales</taxon>
        <taxon>Lysobacteraceae</taxon>
        <taxon>Marilutibacter</taxon>
    </lineage>
</organism>
<comment type="caution">
    <text evidence="2">The sequence shown here is derived from an EMBL/GenBank/DDBJ whole genome shotgun (WGS) entry which is preliminary data.</text>
</comment>
<keyword evidence="3" id="KW-1185">Reference proteome</keyword>
<dbReference type="EMBL" id="JACHTF010000002">
    <property type="protein sequence ID" value="MBB1059538.1"/>
    <property type="molecule type" value="Genomic_DNA"/>
</dbReference>
<dbReference type="InterPro" id="IPR012433">
    <property type="entry name" value="Imm11"/>
</dbReference>
<dbReference type="RefSeq" id="WP_182685173.1">
    <property type="nucleotide sequence ID" value="NZ_JACHTF010000002.1"/>
</dbReference>
<evidence type="ECO:0000313" key="3">
    <source>
        <dbReference type="Proteomes" id="UP000523196"/>
    </source>
</evidence>
<dbReference type="Proteomes" id="UP000523196">
    <property type="component" value="Unassembled WGS sequence"/>
</dbReference>
<feature type="domain" description="Immunity MXAN-0049 protein" evidence="1">
    <location>
        <begin position="68"/>
        <end position="193"/>
    </location>
</feature>